<dbReference type="InterPro" id="IPR025300">
    <property type="entry name" value="BetaGal_jelly_roll_dom"/>
</dbReference>
<evidence type="ECO:0000259" key="3">
    <source>
        <dbReference type="Pfam" id="PF13364"/>
    </source>
</evidence>
<sequence length="350" mass="40724">MKYTVKKILIGFVILLSASTLFANEWEKVVNLRGYWKFTIGDDMKWAEPNYSDNNWEEIKVPASWESQGFHGYNGYAWYRTDFELPEYAKGYSLRIQLGYIDDVDEVYLNGFLIGKSGSFPPNYSTAYNAHRNYPVPEKYLNKSGRNVIAVRVFDSQLDGGITHGDIGLFAYTKGMKLDLNLEGEWKFKTGDNLDWKNENYKDNDWENIFVPGYWEPQGWNEYDGFGWYRLKFVAPENLRGKNLVLVLGKIDDIDETFINGKKVGFTGTMAENIRNIQFSNEYNEFRGYFLPDGVLNFGKENTLAVRVYDGYKDGGIYEGPIGLITQDKYRSYWKDKKRKKSIWEIIFGN</sequence>
<dbReference type="PANTHER" id="PTHR42732">
    <property type="entry name" value="BETA-GALACTOSIDASE"/>
    <property type="match status" value="1"/>
</dbReference>
<organism evidence="4">
    <name type="scientific">hydrocarbon metagenome</name>
    <dbReference type="NCBI Taxonomy" id="938273"/>
    <lineage>
        <taxon>unclassified sequences</taxon>
        <taxon>metagenomes</taxon>
        <taxon>ecological metagenomes</taxon>
    </lineage>
</organism>
<name>A0A0W8G0J6_9ZZZZ</name>
<evidence type="ECO:0000256" key="1">
    <source>
        <dbReference type="ARBA" id="ARBA00022801"/>
    </source>
</evidence>
<reference evidence="4" key="1">
    <citation type="journal article" date="2015" name="Proc. Natl. Acad. Sci. U.S.A.">
        <title>Networks of energetic and metabolic interactions define dynamics in microbial communities.</title>
        <authorList>
            <person name="Embree M."/>
            <person name="Liu J.K."/>
            <person name="Al-Bassam M.M."/>
            <person name="Zengler K."/>
        </authorList>
    </citation>
    <scope>NUCLEOTIDE SEQUENCE</scope>
</reference>
<evidence type="ECO:0000313" key="4">
    <source>
        <dbReference type="EMBL" id="KUG26546.1"/>
    </source>
</evidence>
<evidence type="ECO:0000256" key="2">
    <source>
        <dbReference type="ARBA" id="ARBA00023295"/>
    </source>
</evidence>
<dbReference type="SUPFAM" id="SSF49785">
    <property type="entry name" value="Galactose-binding domain-like"/>
    <property type="match status" value="2"/>
</dbReference>
<accession>A0A0W8G0J6</accession>
<dbReference type="GO" id="GO:0004553">
    <property type="term" value="F:hydrolase activity, hydrolyzing O-glycosyl compounds"/>
    <property type="evidence" value="ECO:0007669"/>
    <property type="project" value="UniProtKB-ARBA"/>
</dbReference>
<keyword evidence="2" id="KW-0326">Glycosidase</keyword>
<dbReference type="InterPro" id="IPR008979">
    <property type="entry name" value="Galactose-bd-like_sf"/>
</dbReference>
<protein>
    <submittedName>
        <fullName evidence="4">Sialic acid-specific 9-o-acetylesterase</fullName>
    </submittedName>
</protein>
<dbReference type="InterPro" id="IPR051913">
    <property type="entry name" value="GH2_Domain-Containing"/>
</dbReference>
<feature type="domain" description="Beta-galactosidase jelly roll" evidence="3">
    <location>
        <begin position="42"/>
        <end position="153"/>
    </location>
</feature>
<gene>
    <name evidence="4" type="ORF">ASZ90_003610</name>
</gene>
<dbReference type="AlphaFoldDB" id="A0A0W8G0J6"/>
<proteinExistence type="predicted"/>
<comment type="caution">
    <text evidence="4">The sequence shown here is derived from an EMBL/GenBank/DDBJ whole genome shotgun (WGS) entry which is preliminary data.</text>
</comment>
<dbReference type="EMBL" id="LNQE01000442">
    <property type="protein sequence ID" value="KUG26546.1"/>
    <property type="molecule type" value="Genomic_DNA"/>
</dbReference>
<dbReference type="Gene3D" id="2.60.120.260">
    <property type="entry name" value="Galactose-binding domain-like"/>
    <property type="match status" value="2"/>
</dbReference>
<keyword evidence="1" id="KW-0378">Hydrolase</keyword>
<dbReference type="Pfam" id="PF13364">
    <property type="entry name" value="BetaGal_ABD2"/>
    <property type="match status" value="1"/>
</dbReference>
<dbReference type="PANTHER" id="PTHR42732:SF1">
    <property type="entry name" value="BETA-MANNOSIDASE"/>
    <property type="match status" value="1"/>
</dbReference>